<dbReference type="KEGG" id="kle:AO703_13385"/>
<dbReference type="AlphaFoldDB" id="A0A806XEU8"/>
<protein>
    <recommendedName>
        <fullName evidence="3">Apea-like HEPN domain-containing protein</fullName>
    </recommendedName>
</protein>
<gene>
    <name evidence="1" type="ORF">AO703_13385</name>
</gene>
<accession>A0A806XEU8</accession>
<reference evidence="2" key="1">
    <citation type="submission" date="2015-10" db="EMBL/GenBank/DDBJ databases">
        <title>Complete Genome Sequencing of Klebsiella sp. strain G5.</title>
        <authorList>
            <person name="Chan K.-G."/>
            <person name="Chen J.-W."/>
        </authorList>
    </citation>
    <scope>NUCLEOTIDE SEQUENCE [LARGE SCALE GENOMIC DNA]</scope>
    <source>
        <strain evidence="2">G5</strain>
    </source>
</reference>
<evidence type="ECO:0000313" key="1">
    <source>
        <dbReference type="EMBL" id="ALR77251.1"/>
    </source>
</evidence>
<dbReference type="OrthoDB" id="6626310at2"/>
<dbReference type="Proteomes" id="UP000069162">
    <property type="component" value="Chromosome"/>
</dbReference>
<evidence type="ECO:0008006" key="3">
    <source>
        <dbReference type="Google" id="ProtNLM"/>
    </source>
</evidence>
<proteinExistence type="predicted"/>
<organism evidence="1 2">
    <name type="scientific">[Enterobacter] lignolyticus</name>
    <dbReference type="NCBI Taxonomy" id="1334193"/>
    <lineage>
        <taxon>Bacteria</taxon>
        <taxon>Pseudomonadati</taxon>
        <taxon>Pseudomonadota</taxon>
        <taxon>Gammaproteobacteria</taxon>
        <taxon>Enterobacterales</taxon>
        <taxon>Enterobacteriaceae</taxon>
        <taxon>Pluralibacter</taxon>
    </lineage>
</organism>
<sequence length="610" mass="69183">MRIDKRLNATGCTSRQVFFIECWGNLSHKDSIDTDRVSFNNPLNALKELLFLYRFGDKFKGVEKRARAAEELFELLSADKVVCDAVFEGIPDQLLALMASVEVIRDSGRSPIEKKRKLVESIAAQLIASLEEHYIVKTIGLLDVELQKTTDLNDEDLNCIVSLTNGLMSMVLTLGMPLSECYLLFQRILLGKKGNAFSERFNSWKDKLCVPQTTYVVSLVMENDRLHDMLMSAQTPLCFNGCEYTPFLTDKQKKATSIKIKTQAISILSAKTNAEAILVESLDVVAYMIGKSVINTHNAFTVTDEQGKDTHIGKFENEINVNSDRLTLNEFSFFIDAISTLYVKTSRDSVKKISSAFHFLRNGVSNASKESKYTSFWSALESLTLGVSAEDLTHDEHVIYSVVPCMGVDYVVKQMVLTRDVIRSENMVITDSNGTVINFESMDLATLYGLLKERHISSQIENVLSHYPYAAFMFRKFLALCNDHREMAKKIIKHADKVTLQLHRLYILRNSIVHNAESSMYIDFLTANLEHYLRGTINAMFYMASTLPKVSSPEEAFIRYHHMYETMLKNLEPTYRVTKQAKINEINGKLGNGGMVTKDDELVKWLKLHS</sequence>
<dbReference type="RefSeq" id="WP_062741459.1">
    <property type="nucleotide sequence ID" value="NZ_CP012871.1"/>
</dbReference>
<dbReference type="EMBL" id="CP012871">
    <property type="protein sequence ID" value="ALR77251.1"/>
    <property type="molecule type" value="Genomic_DNA"/>
</dbReference>
<evidence type="ECO:0000313" key="2">
    <source>
        <dbReference type="Proteomes" id="UP000069162"/>
    </source>
</evidence>
<name>A0A806XEU8_9ENTR</name>